<dbReference type="SUPFAM" id="SSF51556">
    <property type="entry name" value="Metallo-dependent hydrolases"/>
    <property type="match status" value="1"/>
</dbReference>
<dbReference type="PROSITE" id="PS51365">
    <property type="entry name" value="RENAL_DIPEPTIDASE_2"/>
    <property type="match status" value="1"/>
</dbReference>
<dbReference type="PANTHER" id="PTHR10443">
    <property type="entry name" value="MICROSOMAL DIPEPTIDASE"/>
    <property type="match status" value="1"/>
</dbReference>
<organism evidence="1">
    <name type="scientific">Intestinibacter bartlettii</name>
    <dbReference type="NCBI Taxonomy" id="261299"/>
    <lineage>
        <taxon>Bacteria</taxon>
        <taxon>Bacillati</taxon>
        <taxon>Bacillota</taxon>
        <taxon>Clostridia</taxon>
        <taxon>Peptostreptococcales</taxon>
        <taxon>Peptostreptococcaceae</taxon>
        <taxon>Intestinibacter</taxon>
    </lineage>
</organism>
<dbReference type="Pfam" id="PF01244">
    <property type="entry name" value="Peptidase_M19"/>
    <property type="match status" value="1"/>
</dbReference>
<sequence length="321" mass="36607">MKVIDMHCDTMKAILDNRDIGKNINLKNNNLTVDIEKMKQGDYMLQVFAAYTDIKEGDSLVNALRTIDLFHNEIEANKDDIGIVLTYNDILKNIEQNKMSALLSIEEGACCKGNIQLLRNFYRLGVRMMTLTWNYENELGFPNEIIDDKLVLDRGLKKSGFEFIEEMENLGIIIDVSHLSDAGFYDILNNTKKPFVASHSNARSICGHRRNMTDDMIKKLAHRGGVMGLNFYSCFLNNNATDDDMSKMDDMINHIKHIKNIGGVEVIGLGSDFDGIDCKVEIENASKMQILAEKMKKEGFTEKEVEHIFYKNVLNLFKEIL</sequence>
<reference evidence="1" key="1">
    <citation type="submission" date="2019-11" db="EMBL/GenBank/DDBJ databases">
        <authorList>
            <person name="Feng L."/>
        </authorList>
    </citation>
    <scope>NUCLEOTIDE SEQUENCE</scope>
    <source>
        <strain evidence="1">IbartlettiiLFYP30</strain>
    </source>
</reference>
<protein>
    <submittedName>
        <fullName evidence="1">Membrane dipeptidase (Peptidase family M19)</fullName>
    </submittedName>
</protein>
<name>A0A6N3BD30_9FIRM</name>
<evidence type="ECO:0000313" key="1">
    <source>
        <dbReference type="EMBL" id="VYU02680.1"/>
    </source>
</evidence>
<dbReference type="CDD" id="cd01301">
    <property type="entry name" value="rDP_like"/>
    <property type="match status" value="1"/>
</dbReference>
<dbReference type="InterPro" id="IPR008257">
    <property type="entry name" value="Pept_M19"/>
</dbReference>
<gene>
    <name evidence="1" type="ORF">IBLFYP30_01556</name>
</gene>
<dbReference type="PANTHER" id="PTHR10443:SF12">
    <property type="entry name" value="DIPEPTIDASE"/>
    <property type="match status" value="1"/>
</dbReference>
<dbReference type="AlphaFoldDB" id="A0A6N3BD30"/>
<dbReference type="EMBL" id="CACRUE010000024">
    <property type="protein sequence ID" value="VYU02680.1"/>
    <property type="molecule type" value="Genomic_DNA"/>
</dbReference>
<dbReference type="Gene3D" id="3.20.20.140">
    <property type="entry name" value="Metal-dependent hydrolases"/>
    <property type="match status" value="1"/>
</dbReference>
<dbReference type="GO" id="GO:0070573">
    <property type="term" value="F:metallodipeptidase activity"/>
    <property type="evidence" value="ECO:0007669"/>
    <property type="project" value="InterPro"/>
</dbReference>
<proteinExistence type="predicted"/>
<dbReference type="RefSeq" id="WP_024037564.1">
    <property type="nucleotide sequence ID" value="NZ_CACRUE010000024.1"/>
</dbReference>
<accession>A0A6N3BD30</accession>
<dbReference type="InterPro" id="IPR032466">
    <property type="entry name" value="Metal_Hydrolase"/>
</dbReference>
<dbReference type="GO" id="GO:0006508">
    <property type="term" value="P:proteolysis"/>
    <property type="evidence" value="ECO:0007669"/>
    <property type="project" value="InterPro"/>
</dbReference>